<evidence type="ECO:0000259" key="2">
    <source>
        <dbReference type="Pfam" id="PF18198"/>
    </source>
</evidence>
<dbReference type="GO" id="GO:0045505">
    <property type="term" value="F:dynein intermediate chain binding"/>
    <property type="evidence" value="ECO:0007669"/>
    <property type="project" value="InterPro"/>
</dbReference>
<reference evidence="3 4" key="2">
    <citation type="submission" date="2018-11" db="EMBL/GenBank/DDBJ databases">
        <authorList>
            <consortium name="Pathogen Informatics"/>
        </authorList>
    </citation>
    <scope>NUCLEOTIDE SEQUENCE [LARGE SCALE GENOMIC DNA]</scope>
</reference>
<evidence type="ECO:0000313" key="5">
    <source>
        <dbReference type="WBParaSite" id="OFLC_0000714301-mRNA-1"/>
    </source>
</evidence>
<feature type="domain" description="Dynein heavy chain AAA lid" evidence="2">
    <location>
        <begin position="245"/>
        <end position="337"/>
    </location>
</feature>
<dbReference type="InterPro" id="IPR027417">
    <property type="entry name" value="P-loop_NTPase"/>
</dbReference>
<reference evidence="5" key="1">
    <citation type="submission" date="2016-06" db="UniProtKB">
        <authorList>
            <consortium name="WormBaseParasite"/>
        </authorList>
    </citation>
    <scope>IDENTIFICATION</scope>
</reference>
<evidence type="ECO:0000259" key="1">
    <source>
        <dbReference type="Pfam" id="PF03028"/>
    </source>
</evidence>
<dbReference type="InterPro" id="IPR041658">
    <property type="entry name" value="AAA_lid_11"/>
</dbReference>
<gene>
    <name evidence="3" type="ORF">OFLC_LOCUS7143</name>
</gene>
<dbReference type="InterPro" id="IPR042219">
    <property type="entry name" value="AAA_lid_11_sf"/>
</dbReference>
<evidence type="ECO:0000313" key="3">
    <source>
        <dbReference type="EMBL" id="VDO49524.1"/>
    </source>
</evidence>
<proteinExistence type="predicted"/>
<dbReference type="Proteomes" id="UP000267606">
    <property type="component" value="Unassembled WGS sequence"/>
</dbReference>
<organism evidence="5">
    <name type="scientific">Onchocerca flexuosa</name>
    <dbReference type="NCBI Taxonomy" id="387005"/>
    <lineage>
        <taxon>Eukaryota</taxon>
        <taxon>Metazoa</taxon>
        <taxon>Ecdysozoa</taxon>
        <taxon>Nematoda</taxon>
        <taxon>Chromadorea</taxon>
        <taxon>Rhabditida</taxon>
        <taxon>Spirurina</taxon>
        <taxon>Spiruromorpha</taxon>
        <taxon>Filarioidea</taxon>
        <taxon>Onchocercidae</taxon>
        <taxon>Onchocerca</taxon>
    </lineage>
</organism>
<dbReference type="Gene3D" id="3.40.50.300">
    <property type="entry name" value="P-loop containing nucleotide triphosphate hydrolases"/>
    <property type="match status" value="1"/>
</dbReference>
<accession>A0A183HI32</accession>
<dbReference type="FunFam" id="3.40.50.300:FF:000373">
    <property type="entry name" value="Cytoplasmic dynein heavy chain 2"/>
    <property type="match status" value="1"/>
</dbReference>
<dbReference type="InterPro" id="IPR004273">
    <property type="entry name" value="Dynein_heavy_D6_P-loop"/>
</dbReference>
<dbReference type="Gene3D" id="1.10.8.720">
    <property type="entry name" value="Region D6 of dynein motor"/>
    <property type="match status" value="1"/>
</dbReference>
<dbReference type="Pfam" id="PF03028">
    <property type="entry name" value="Dynein_heavy"/>
    <property type="match status" value="1"/>
</dbReference>
<dbReference type="GO" id="GO:0008569">
    <property type="term" value="F:minus-end-directed microtubule motor activity"/>
    <property type="evidence" value="ECO:0007669"/>
    <property type="project" value="InterPro"/>
</dbReference>
<sequence length="374" mass="42220">MASLFQLARLPAFSDIAKKVTSNVNFGNWILLDNPELNVPIIWDDDDKLTKIGRCINELLVIHAFRPDRLLASSHRVVAAVFGDEFMQKDQVVNLREIVENEVNANRPILLSSAIGFDASGKVEDLAVEIGREITPIAIGSAEGFSQADAVLNSASKSGRWILLKNVHLAPSWLAQLEKRLHSLKPHPQFRLLLTAEIHPKLPPQVLRASRIVVYEPATGLKANLLRSLCSLAPQRITKSPVERSRLYFLVCWLHAIVQERMRYIPLGWANSYEFSDADLRVACDTLDASVDAVAMGRANISPEKLPWHTLRCLLSQCIYGGKIDNGFDQVLIFEKLKTDYFCFFLYILLFLINENVCRTLQLYIVEQNSTHEM</sequence>
<evidence type="ECO:0000313" key="4">
    <source>
        <dbReference type="Proteomes" id="UP000267606"/>
    </source>
</evidence>
<dbReference type="STRING" id="387005.A0A183HI32"/>
<dbReference type="GO" id="GO:0051959">
    <property type="term" value="F:dynein light intermediate chain binding"/>
    <property type="evidence" value="ECO:0007669"/>
    <property type="project" value="InterPro"/>
</dbReference>
<dbReference type="EMBL" id="UZAJ01007253">
    <property type="protein sequence ID" value="VDO49524.1"/>
    <property type="molecule type" value="Genomic_DNA"/>
</dbReference>
<name>A0A183HI32_9BILA</name>
<dbReference type="PANTHER" id="PTHR45703">
    <property type="entry name" value="DYNEIN HEAVY CHAIN"/>
    <property type="match status" value="1"/>
</dbReference>
<protein>
    <submittedName>
        <fullName evidence="5">Dynein_heavy domain-containing protein</fullName>
    </submittedName>
</protein>
<dbReference type="GO" id="GO:0007018">
    <property type="term" value="P:microtubule-based movement"/>
    <property type="evidence" value="ECO:0007669"/>
    <property type="project" value="InterPro"/>
</dbReference>
<feature type="domain" description="Dynein heavy chain region D6 P-loop" evidence="1">
    <location>
        <begin position="105"/>
        <end position="213"/>
    </location>
</feature>
<dbReference type="GO" id="GO:0030286">
    <property type="term" value="C:dynein complex"/>
    <property type="evidence" value="ECO:0007669"/>
    <property type="project" value="InterPro"/>
</dbReference>
<dbReference type="PANTHER" id="PTHR45703:SF36">
    <property type="entry name" value="DYNEIN HEAVY CHAIN, CYTOPLASMIC"/>
    <property type="match status" value="1"/>
</dbReference>
<dbReference type="Pfam" id="PF18198">
    <property type="entry name" value="AAA_lid_11"/>
    <property type="match status" value="1"/>
</dbReference>
<dbReference type="WBParaSite" id="OFLC_0000714301-mRNA-1">
    <property type="protein sequence ID" value="OFLC_0000714301-mRNA-1"/>
    <property type="gene ID" value="OFLC_0000714301"/>
</dbReference>
<dbReference type="InterPro" id="IPR026983">
    <property type="entry name" value="DHC"/>
</dbReference>
<keyword evidence="4" id="KW-1185">Reference proteome</keyword>
<dbReference type="AlphaFoldDB" id="A0A183HI32"/>
<dbReference type="FunFam" id="1.10.8.720:FF:000003">
    <property type="entry name" value="Cytoplasmic dynein heavy chain 2"/>
    <property type="match status" value="1"/>
</dbReference>